<dbReference type="PANTHER" id="PTHR10362">
    <property type="entry name" value="HISTIDINE AMMONIA-LYASE"/>
    <property type="match status" value="1"/>
</dbReference>
<dbReference type="InterPro" id="IPR024083">
    <property type="entry name" value="Fumarase/histidase_N"/>
</dbReference>
<dbReference type="GO" id="GO:0016841">
    <property type="term" value="F:ammonia-lyase activity"/>
    <property type="evidence" value="ECO:0007669"/>
    <property type="project" value="UniProtKB-ARBA"/>
</dbReference>
<evidence type="ECO:0000313" key="4">
    <source>
        <dbReference type="Proteomes" id="UP000035016"/>
    </source>
</evidence>
<feature type="region of interest" description="Disordered" evidence="2">
    <location>
        <begin position="128"/>
        <end position="164"/>
    </location>
</feature>
<dbReference type="InterPro" id="IPR001106">
    <property type="entry name" value="Aromatic_Lyase"/>
</dbReference>
<dbReference type="RefSeq" id="WP_047121476.1">
    <property type="nucleotide sequence ID" value="NZ_LN831790.1"/>
</dbReference>
<dbReference type="SUPFAM" id="SSF48557">
    <property type="entry name" value="L-aspartase-like"/>
    <property type="match status" value="1"/>
</dbReference>
<evidence type="ECO:0000313" key="3">
    <source>
        <dbReference type="EMBL" id="CQR59919.1"/>
    </source>
</evidence>
<dbReference type="Gene3D" id="1.10.275.10">
    <property type="entry name" value="Fumarase/aspartase (N-terminal domain)"/>
    <property type="match status" value="1"/>
</dbReference>
<dbReference type="InterPro" id="IPR008948">
    <property type="entry name" value="L-Aspartase-like"/>
</dbReference>
<keyword evidence="1 3" id="KW-0456">Lyase</keyword>
<reference evidence="3 4" key="1">
    <citation type="submission" date="2015-02" db="EMBL/GenBank/DDBJ databases">
        <authorList>
            <person name="Gomez-Escribano P.J."/>
        </authorList>
    </citation>
    <scope>NUCLEOTIDE SEQUENCE [LARGE SCALE GENOMIC DNA]</scope>
    <source>
        <strain evidence="4">C34 (DSM 42122 / NRRL B-24963)</strain>
    </source>
</reference>
<protein>
    <submittedName>
        <fullName evidence="3">Histidine ammonia-lyase</fullName>
    </submittedName>
</protein>
<dbReference type="EMBL" id="LN831790">
    <property type="protein sequence ID" value="CQR59919.1"/>
    <property type="molecule type" value="Genomic_DNA"/>
</dbReference>
<dbReference type="Proteomes" id="UP000035016">
    <property type="component" value="Chromosome Chromosome"/>
</dbReference>
<accession>A0A0F7VKZ9</accession>
<feature type="compositionally biased region" description="Low complexity" evidence="2">
    <location>
        <begin position="154"/>
        <end position="164"/>
    </location>
</feature>
<dbReference type="AlphaFoldDB" id="A0A0F7VKZ9"/>
<organism evidence="3 4">
    <name type="scientific">Streptomyces leeuwenhoekii</name>
    <dbReference type="NCBI Taxonomy" id="1437453"/>
    <lineage>
        <taxon>Bacteria</taxon>
        <taxon>Bacillati</taxon>
        <taxon>Actinomycetota</taxon>
        <taxon>Actinomycetes</taxon>
        <taxon>Kitasatosporales</taxon>
        <taxon>Streptomycetaceae</taxon>
        <taxon>Streptomyces</taxon>
    </lineage>
</organism>
<sequence length="175" mass="18853">MLEDAARRRTRVELSEPVRARVRASRDVLERFVQEERVIYGVNTSMGGFVDHLVPVAQARRLQENLINAVATNVGAYLDDTTVRAIMLSRVVSLSRGNSAITPADLERLVEVYNAGIVPCVPEKGSLGTSGDLGGADGLRPTGSAGWPSQKRQSVAVPPSSSRPVRAEYRVCAAP</sequence>
<dbReference type="KEGG" id="sle:sle_04570"/>
<dbReference type="Pfam" id="PF00221">
    <property type="entry name" value="Lyase_aromatic"/>
    <property type="match status" value="1"/>
</dbReference>
<gene>
    <name evidence="3" type="primary">sle_04570</name>
</gene>
<evidence type="ECO:0000256" key="1">
    <source>
        <dbReference type="ARBA" id="ARBA00023239"/>
    </source>
</evidence>
<proteinExistence type="predicted"/>
<name>A0A0F7VKZ9_STRLW</name>
<evidence type="ECO:0000256" key="2">
    <source>
        <dbReference type="SAM" id="MobiDB-lite"/>
    </source>
</evidence>